<keyword evidence="1" id="KW-0175">Coiled coil</keyword>
<evidence type="ECO:0000256" key="1">
    <source>
        <dbReference type="SAM" id="Coils"/>
    </source>
</evidence>
<gene>
    <name evidence="2" type="ORF">MNB_SM-3-31</name>
</gene>
<organism evidence="2">
    <name type="scientific">hydrothermal vent metagenome</name>
    <dbReference type="NCBI Taxonomy" id="652676"/>
    <lineage>
        <taxon>unclassified sequences</taxon>
        <taxon>metagenomes</taxon>
        <taxon>ecological metagenomes</taxon>
    </lineage>
</organism>
<reference evidence="2" key="1">
    <citation type="submission" date="2016-10" db="EMBL/GenBank/DDBJ databases">
        <authorList>
            <person name="de Groot N.N."/>
        </authorList>
    </citation>
    <scope>NUCLEOTIDE SEQUENCE</scope>
</reference>
<accession>A0A1W1D3V9</accession>
<feature type="coiled-coil region" evidence="1">
    <location>
        <begin position="27"/>
        <end position="68"/>
    </location>
</feature>
<protein>
    <submittedName>
        <fullName evidence="2">Uncharacterized protein</fullName>
    </submittedName>
</protein>
<sequence>MNTFVKKVIDWIMEKEEEMAKENAIPLQEVEYQIAKVKEEKQKLQKQYDDAIKELNHIEEKLEKIKNIEIIRSQNK</sequence>
<dbReference type="EMBL" id="FPHP01000027">
    <property type="protein sequence ID" value="SFV75303.1"/>
    <property type="molecule type" value="Genomic_DNA"/>
</dbReference>
<name>A0A1W1D3V9_9ZZZZ</name>
<proteinExistence type="predicted"/>
<evidence type="ECO:0000313" key="2">
    <source>
        <dbReference type="EMBL" id="SFV75303.1"/>
    </source>
</evidence>
<dbReference type="AlphaFoldDB" id="A0A1W1D3V9"/>